<sequence length="292" mass="31681">MTTHLDDVVERLAPAPVPAAPLTPLARDLMNEIMDAAPEPAAQPRRRWRPLVALPVAAAVAAAAWIIPSALNSTPAAALDIQEEGGYYVIEVKDLYASPKVYETQLKNLHLNVDLRVVPATPSFEGELSMDTPDWKPMTPFPYPDKIMSIDRPEGCVGVGRTCPIGLKIAKDFTGSAGVRLGRAARPGEKYEIIGSLTSVREPMNCAPFYGRPVREVRAELRKRGVTVDEYAIRKPGQRGKDAQVTTSVPDSMYVRWGGLSSYGHALLVVSAEPMPDALVKELLVKDGCPTS</sequence>
<proteinExistence type="predicted"/>
<accession>A0A7Y6IGZ8</accession>
<comment type="caution">
    <text evidence="1">The sequence shown here is derived from an EMBL/GenBank/DDBJ whole genome shotgun (WGS) entry which is preliminary data.</text>
</comment>
<dbReference type="AlphaFoldDB" id="A0A7Y6IGZ8"/>
<evidence type="ECO:0000313" key="2">
    <source>
        <dbReference type="Proteomes" id="UP000586042"/>
    </source>
</evidence>
<reference evidence="1 2" key="1">
    <citation type="submission" date="2020-06" db="EMBL/GenBank/DDBJ databases">
        <title>Nonomuraea sp. SMC257, a novel actinomycete isolated from soil.</title>
        <authorList>
            <person name="Chanama M."/>
        </authorList>
    </citation>
    <scope>NUCLEOTIDE SEQUENCE [LARGE SCALE GENOMIC DNA]</scope>
    <source>
        <strain evidence="1 2">SMC257</strain>
    </source>
</reference>
<dbReference type="Proteomes" id="UP000586042">
    <property type="component" value="Unassembled WGS sequence"/>
</dbReference>
<name>A0A7Y6IGZ8_9ACTN</name>
<keyword evidence="2" id="KW-1185">Reference proteome</keyword>
<gene>
    <name evidence="1" type="ORF">HTZ77_39375</name>
</gene>
<protein>
    <submittedName>
        <fullName evidence="1">Uncharacterized protein</fullName>
    </submittedName>
</protein>
<dbReference type="RefSeq" id="WP_175594861.1">
    <property type="nucleotide sequence ID" value="NZ_JABWGN010000020.1"/>
</dbReference>
<dbReference type="EMBL" id="JABWGN010000020">
    <property type="protein sequence ID" value="NUW37420.1"/>
    <property type="molecule type" value="Genomic_DNA"/>
</dbReference>
<organism evidence="1 2">
    <name type="scientific">Nonomuraea montanisoli</name>
    <dbReference type="NCBI Taxonomy" id="2741721"/>
    <lineage>
        <taxon>Bacteria</taxon>
        <taxon>Bacillati</taxon>
        <taxon>Actinomycetota</taxon>
        <taxon>Actinomycetes</taxon>
        <taxon>Streptosporangiales</taxon>
        <taxon>Streptosporangiaceae</taxon>
        <taxon>Nonomuraea</taxon>
    </lineage>
</organism>
<evidence type="ECO:0000313" key="1">
    <source>
        <dbReference type="EMBL" id="NUW37420.1"/>
    </source>
</evidence>